<accession>H8H0X3</accession>
<dbReference type="AlphaFoldDB" id="H8H0X3"/>
<name>H8H0X3_DEIGI</name>
<dbReference type="Proteomes" id="UP000007575">
    <property type="component" value="Plasmid P1"/>
</dbReference>
<proteinExistence type="predicted"/>
<protein>
    <submittedName>
        <fullName evidence="1">Uncharacterized protein</fullName>
    </submittedName>
</protein>
<keyword evidence="2" id="KW-1185">Reference proteome</keyword>
<dbReference type="KEGG" id="dgo:DGo_PA0106"/>
<evidence type="ECO:0000313" key="2">
    <source>
        <dbReference type="Proteomes" id="UP000007575"/>
    </source>
</evidence>
<keyword evidence="1" id="KW-0614">Plasmid</keyword>
<dbReference type="EMBL" id="CP002192">
    <property type="protein sequence ID" value="AFD26992.1"/>
    <property type="molecule type" value="Genomic_DNA"/>
</dbReference>
<gene>
    <name evidence="1" type="ordered locus">DGo_PA0106</name>
</gene>
<evidence type="ECO:0000313" key="1">
    <source>
        <dbReference type="EMBL" id="AFD26992.1"/>
    </source>
</evidence>
<sequence length="49" mass="5615">MNDKKKTHLLNALQQKNGKTQVPEPLLPWRAPTACVPWDMSTRWQGAEV</sequence>
<dbReference type="HOGENOM" id="CLU_3134806_0_0_0"/>
<reference evidence="1 2" key="1">
    <citation type="journal article" date="2012" name="PLoS ONE">
        <title>Genome sequence and transcriptome analysis of the radioresistant bacterium Deinococcus gobiensis: insights into the extreme environmental adaptations.</title>
        <authorList>
            <person name="Yuan M."/>
            <person name="Chen M."/>
            <person name="Zhang W."/>
            <person name="Lu W."/>
            <person name="Wang J."/>
            <person name="Yang M."/>
            <person name="Zhao P."/>
            <person name="Tang R."/>
            <person name="Li X."/>
            <person name="Hao Y."/>
            <person name="Zhou Z."/>
            <person name="Zhan Y."/>
            <person name="Yu H."/>
            <person name="Teng C."/>
            <person name="Yan Y."/>
            <person name="Ping S."/>
            <person name="Wang Y."/>
            <person name="Lin M."/>
        </authorList>
    </citation>
    <scope>NUCLEOTIDE SEQUENCE [LARGE SCALE GENOMIC DNA]</scope>
    <source>
        <strain evidence="2">DSM 21396 / JCM 16679 / CGMCC 1.7299 / I-0</strain>
        <plasmid evidence="1">P1</plasmid>
    </source>
</reference>
<organism evidence="1 2">
    <name type="scientific">Deinococcus gobiensis (strain DSM 21396 / JCM 16679 / CGMCC 1.7299 / I-0)</name>
    <dbReference type="NCBI Taxonomy" id="745776"/>
    <lineage>
        <taxon>Bacteria</taxon>
        <taxon>Thermotogati</taxon>
        <taxon>Deinococcota</taxon>
        <taxon>Deinococci</taxon>
        <taxon>Deinococcales</taxon>
        <taxon>Deinococcaceae</taxon>
        <taxon>Deinococcus</taxon>
    </lineage>
</organism>
<geneLocation type="plasmid" evidence="1 2">
    <name>P1</name>
</geneLocation>